<dbReference type="HAMAP" id="MF_00456">
    <property type="entry name" value="ProB"/>
    <property type="match status" value="1"/>
</dbReference>
<evidence type="ECO:0000256" key="4">
    <source>
        <dbReference type="ARBA" id="ARBA00022679"/>
    </source>
</evidence>
<keyword evidence="2 8" id="KW-0028">Amino-acid biosynthesis</keyword>
<dbReference type="Proteomes" id="UP000192602">
    <property type="component" value="Unassembled WGS sequence"/>
</dbReference>
<evidence type="ECO:0000256" key="5">
    <source>
        <dbReference type="ARBA" id="ARBA00022741"/>
    </source>
</evidence>
<dbReference type="CDD" id="cd04242">
    <property type="entry name" value="AAK_G5K_ProB"/>
    <property type="match status" value="1"/>
</dbReference>
<dbReference type="PIRSF" id="PIRSF000729">
    <property type="entry name" value="GK"/>
    <property type="match status" value="1"/>
</dbReference>
<evidence type="ECO:0000256" key="3">
    <source>
        <dbReference type="ARBA" id="ARBA00022650"/>
    </source>
</evidence>
<dbReference type="InterPro" id="IPR011529">
    <property type="entry name" value="Glu_5kinase"/>
</dbReference>
<feature type="binding site" evidence="8">
    <location>
        <begin position="215"/>
        <end position="221"/>
    </location>
    <ligand>
        <name>ATP</name>
        <dbReference type="ChEBI" id="CHEBI:30616"/>
    </ligand>
</feature>
<dbReference type="InterPro" id="IPR005715">
    <property type="entry name" value="Glu_5kinase/COase_Synthase"/>
</dbReference>
<keyword evidence="5 8" id="KW-0547">Nucleotide-binding</keyword>
<dbReference type="FunFam" id="3.40.1160.10:FF:000006">
    <property type="entry name" value="Glutamate 5-kinase"/>
    <property type="match status" value="1"/>
</dbReference>
<comment type="function">
    <text evidence="8">Catalyzes the transfer of a phosphate group to glutamate to form L-glutamate 5-phosphate.</text>
</comment>
<dbReference type="NCBIfam" id="TIGR01027">
    <property type="entry name" value="proB"/>
    <property type="match status" value="1"/>
</dbReference>
<dbReference type="InterPro" id="IPR036393">
    <property type="entry name" value="AceGlu_kinase-like_sf"/>
</dbReference>
<dbReference type="STRING" id="1069081.SAMN05660197_1775"/>
<dbReference type="UniPathway" id="UPA00098">
    <property type="reaction ID" value="UER00359"/>
</dbReference>
<dbReference type="GO" id="GO:0004349">
    <property type="term" value="F:glutamate 5-kinase activity"/>
    <property type="evidence" value="ECO:0007669"/>
    <property type="project" value="UniProtKB-UniRule"/>
</dbReference>
<comment type="subcellular location">
    <subcellularLocation>
        <location evidence="8">Cytoplasm</location>
    </subcellularLocation>
</comment>
<feature type="binding site" evidence="8">
    <location>
        <position position="141"/>
    </location>
    <ligand>
        <name>substrate</name>
    </ligand>
</feature>
<feature type="binding site" evidence="8">
    <location>
        <position position="18"/>
    </location>
    <ligand>
        <name>ATP</name>
        <dbReference type="ChEBI" id="CHEBI:30616"/>
    </ligand>
</feature>
<dbReference type="Gene3D" id="3.40.1160.10">
    <property type="entry name" value="Acetylglutamate kinase-like"/>
    <property type="match status" value="1"/>
</dbReference>
<feature type="domain" description="Aspartate/glutamate/uridylate kinase" evidence="9">
    <location>
        <begin position="13"/>
        <end position="236"/>
    </location>
</feature>
<dbReference type="InterPro" id="IPR001048">
    <property type="entry name" value="Asp/Glu/Uridylate_kinase"/>
</dbReference>
<evidence type="ECO:0000256" key="6">
    <source>
        <dbReference type="ARBA" id="ARBA00022777"/>
    </source>
</evidence>
<evidence type="ECO:0000256" key="1">
    <source>
        <dbReference type="ARBA" id="ARBA00022490"/>
    </source>
</evidence>
<accession>A0A1W1WUU1</accession>
<evidence type="ECO:0000256" key="8">
    <source>
        <dbReference type="HAMAP-Rule" id="MF_00456"/>
    </source>
</evidence>
<proteinExistence type="inferred from homology"/>
<evidence type="ECO:0000256" key="2">
    <source>
        <dbReference type="ARBA" id="ARBA00022605"/>
    </source>
</evidence>
<dbReference type="PRINTS" id="PR00474">
    <property type="entry name" value="GLU5KINASE"/>
</dbReference>
<dbReference type="InterPro" id="IPR041739">
    <property type="entry name" value="G5K_ProB"/>
</dbReference>
<dbReference type="EMBL" id="FWWZ01000001">
    <property type="protein sequence ID" value="SMC09949.1"/>
    <property type="molecule type" value="Genomic_DNA"/>
</dbReference>
<comment type="catalytic activity">
    <reaction evidence="8">
        <text>L-glutamate + ATP = L-glutamyl 5-phosphate + ADP</text>
        <dbReference type="Rhea" id="RHEA:14877"/>
        <dbReference type="ChEBI" id="CHEBI:29985"/>
        <dbReference type="ChEBI" id="CHEBI:30616"/>
        <dbReference type="ChEBI" id="CHEBI:58274"/>
        <dbReference type="ChEBI" id="CHEBI:456216"/>
        <dbReference type="EC" id="2.7.2.11"/>
    </reaction>
</comment>
<protein>
    <recommendedName>
        <fullName evidence="8">Glutamate 5-kinase</fullName>
        <ecNumber evidence="8">2.7.2.11</ecNumber>
    </recommendedName>
    <alternativeName>
        <fullName evidence="8">Gamma-glutamyl kinase</fullName>
        <shortName evidence="8">GK</shortName>
    </alternativeName>
</protein>
<dbReference type="PANTHER" id="PTHR43654:SF3">
    <property type="entry name" value="GLUTAMATE 5-KINASE"/>
    <property type="match status" value="1"/>
</dbReference>
<name>A0A1W1WUU1_9BACT</name>
<keyword evidence="3 8" id="KW-0641">Proline biosynthesis</keyword>
<dbReference type="Pfam" id="PF00696">
    <property type="entry name" value="AA_kinase"/>
    <property type="match status" value="1"/>
</dbReference>
<dbReference type="AlphaFoldDB" id="A0A1W1WUU1"/>
<gene>
    <name evidence="8" type="primary">proB</name>
    <name evidence="10" type="ORF">SAMN05660197_1775</name>
</gene>
<reference evidence="11" key="1">
    <citation type="submission" date="2017-04" db="EMBL/GenBank/DDBJ databases">
        <authorList>
            <person name="Varghese N."/>
            <person name="Submissions S."/>
        </authorList>
    </citation>
    <scope>NUCLEOTIDE SEQUENCE [LARGE SCALE GENOMIC DNA]</scope>
    <source>
        <strain evidence="11">DSM 16512</strain>
    </source>
</reference>
<comment type="pathway">
    <text evidence="8">Amino-acid biosynthesis; L-proline biosynthesis; L-glutamate 5-semialdehyde from L-glutamate: step 1/2.</text>
</comment>
<dbReference type="SUPFAM" id="SSF53633">
    <property type="entry name" value="Carbamate kinase-like"/>
    <property type="match status" value="1"/>
</dbReference>
<keyword evidence="1 8" id="KW-0963">Cytoplasm</keyword>
<dbReference type="GO" id="GO:0005524">
    <property type="term" value="F:ATP binding"/>
    <property type="evidence" value="ECO:0007669"/>
    <property type="project" value="UniProtKB-KW"/>
</dbReference>
<organism evidence="10 11">
    <name type="scientific">Nitratiruptor tergarcus DSM 16512</name>
    <dbReference type="NCBI Taxonomy" id="1069081"/>
    <lineage>
        <taxon>Bacteria</taxon>
        <taxon>Pseudomonadati</taxon>
        <taxon>Campylobacterota</taxon>
        <taxon>Epsilonproteobacteria</taxon>
        <taxon>Nautiliales</taxon>
        <taxon>Nitratiruptoraceae</taxon>
        <taxon>Nitratiruptor</taxon>
    </lineage>
</organism>
<evidence type="ECO:0000259" key="9">
    <source>
        <dbReference type="Pfam" id="PF00696"/>
    </source>
</evidence>
<evidence type="ECO:0000256" key="7">
    <source>
        <dbReference type="ARBA" id="ARBA00022840"/>
    </source>
</evidence>
<dbReference type="GO" id="GO:0005829">
    <property type="term" value="C:cytosol"/>
    <property type="evidence" value="ECO:0007669"/>
    <property type="project" value="TreeGrafter"/>
</dbReference>
<sequence>MPSMISLKRHAVKRIVIKVGSAVLTENNRLAKERMANLVEFLSMLHERYEIILVSSGAVAAGYTKIRLDKSDIANKQALAAIGQPLLMRSYQKKFEKHGINVAQVLLSADDFDSRRRTAHAKNAIEVLLQKKVIPIINENDVTATEELVFGDNDQLSAHVAYYFDADMLVILTDIDGLYDKDPNKYEDAKLLKIVETIPQELLETECNPTYSFATGGIVTKLKAAQFLLERGKKMFLGSGFDLSDAKSFLLENVHRGGTLFIPCDNT</sequence>
<keyword evidence="7 8" id="KW-0067">ATP-binding</keyword>
<feature type="binding site" evidence="8">
    <location>
        <begin position="173"/>
        <end position="174"/>
    </location>
    <ligand>
        <name>ATP</name>
        <dbReference type="ChEBI" id="CHEBI:30616"/>
    </ligand>
</feature>
<dbReference type="EC" id="2.7.2.11" evidence="8"/>
<evidence type="ECO:0000313" key="10">
    <source>
        <dbReference type="EMBL" id="SMC09949.1"/>
    </source>
</evidence>
<comment type="similarity">
    <text evidence="8">Belongs to the glutamate 5-kinase family.</text>
</comment>
<dbReference type="GO" id="GO:0055129">
    <property type="term" value="P:L-proline biosynthetic process"/>
    <property type="evidence" value="ECO:0007669"/>
    <property type="project" value="UniProtKB-UniRule"/>
</dbReference>
<dbReference type="InterPro" id="IPR001057">
    <property type="entry name" value="Glu/AcGlu_kinase"/>
</dbReference>
<keyword evidence="6 8" id="KW-0418">Kinase</keyword>
<feature type="binding site" evidence="8">
    <location>
        <position position="153"/>
    </location>
    <ligand>
        <name>substrate</name>
    </ligand>
</feature>
<dbReference type="PANTHER" id="PTHR43654">
    <property type="entry name" value="GLUTAMATE 5-KINASE"/>
    <property type="match status" value="1"/>
</dbReference>
<evidence type="ECO:0000313" key="11">
    <source>
        <dbReference type="Proteomes" id="UP000192602"/>
    </source>
</evidence>
<keyword evidence="4 8" id="KW-0808">Transferase</keyword>
<feature type="binding site" evidence="8">
    <location>
        <position position="56"/>
    </location>
    <ligand>
        <name>substrate</name>
    </ligand>
</feature>
<keyword evidence="11" id="KW-1185">Reference proteome</keyword>